<keyword evidence="5" id="KW-1185">Reference proteome</keyword>
<proteinExistence type="predicted"/>
<evidence type="ECO:0000256" key="2">
    <source>
        <dbReference type="SAM" id="MobiDB-lite"/>
    </source>
</evidence>
<dbReference type="EMBL" id="JADFTS010000003">
    <property type="protein sequence ID" value="KAF9617900.1"/>
    <property type="molecule type" value="Genomic_DNA"/>
</dbReference>
<sequence length="228" mass="25209">MQTPLPGTAHTPLPRTVQTQLPGNVQTPLLGSGENLMYQLPTPSDYSSRHESVISNEVKPGMPSPYMQAPSPWKNQRPLGVNVNVDFFMMSSGKWKHEDFAPHFHGGGYILQQDGAGDGTYDVFQTEHGHRARDCQEKNNATAGANSNNGSYVTCDVSCYNCGNPGHRARECTAKESVDGQGEVFWTMKYDCLCGSFAEAMSSSFKLPPQRVYRIRDIPKLCRVSLIF</sequence>
<dbReference type="GO" id="GO:0003676">
    <property type="term" value="F:nucleic acid binding"/>
    <property type="evidence" value="ECO:0007669"/>
    <property type="project" value="InterPro"/>
</dbReference>
<gene>
    <name evidence="4" type="ORF">IFM89_039119</name>
</gene>
<keyword evidence="1" id="KW-0862">Zinc</keyword>
<accession>A0A835IFA2</accession>
<evidence type="ECO:0000313" key="4">
    <source>
        <dbReference type="EMBL" id="KAF9617900.1"/>
    </source>
</evidence>
<dbReference type="OrthoDB" id="6275927at2759"/>
<reference evidence="4 5" key="1">
    <citation type="submission" date="2020-10" db="EMBL/GenBank/DDBJ databases">
        <title>The Coptis chinensis genome and diversification of protoberbering-type alkaloids.</title>
        <authorList>
            <person name="Wang B."/>
            <person name="Shu S."/>
            <person name="Song C."/>
            <person name="Liu Y."/>
        </authorList>
    </citation>
    <scope>NUCLEOTIDE SEQUENCE [LARGE SCALE GENOMIC DNA]</scope>
    <source>
        <strain evidence="4">HL-2020</strain>
        <tissue evidence="4">Leaf</tissue>
    </source>
</reference>
<dbReference type="InterPro" id="IPR001878">
    <property type="entry name" value="Znf_CCHC"/>
</dbReference>
<evidence type="ECO:0000259" key="3">
    <source>
        <dbReference type="PROSITE" id="PS50158"/>
    </source>
</evidence>
<dbReference type="Proteomes" id="UP000631114">
    <property type="component" value="Unassembled WGS sequence"/>
</dbReference>
<dbReference type="SUPFAM" id="SSF57756">
    <property type="entry name" value="Retrovirus zinc finger-like domains"/>
    <property type="match status" value="1"/>
</dbReference>
<dbReference type="Gene3D" id="4.10.60.10">
    <property type="entry name" value="Zinc finger, CCHC-type"/>
    <property type="match status" value="1"/>
</dbReference>
<dbReference type="PROSITE" id="PS50158">
    <property type="entry name" value="ZF_CCHC"/>
    <property type="match status" value="1"/>
</dbReference>
<name>A0A835IFA2_9MAGN</name>
<protein>
    <recommendedName>
        <fullName evidence="3">CCHC-type domain-containing protein</fullName>
    </recommendedName>
</protein>
<dbReference type="AlphaFoldDB" id="A0A835IFA2"/>
<dbReference type="Pfam" id="PF00098">
    <property type="entry name" value="zf-CCHC"/>
    <property type="match status" value="1"/>
</dbReference>
<keyword evidence="1" id="KW-0863">Zinc-finger</keyword>
<evidence type="ECO:0000256" key="1">
    <source>
        <dbReference type="PROSITE-ProRule" id="PRU00047"/>
    </source>
</evidence>
<feature type="domain" description="CCHC-type" evidence="3">
    <location>
        <begin position="159"/>
        <end position="172"/>
    </location>
</feature>
<feature type="region of interest" description="Disordered" evidence="2">
    <location>
        <begin position="1"/>
        <end position="23"/>
    </location>
</feature>
<comment type="caution">
    <text evidence="4">The sequence shown here is derived from an EMBL/GenBank/DDBJ whole genome shotgun (WGS) entry which is preliminary data.</text>
</comment>
<keyword evidence="1" id="KW-0479">Metal-binding</keyword>
<dbReference type="SMART" id="SM00343">
    <property type="entry name" value="ZnF_C2HC"/>
    <property type="match status" value="2"/>
</dbReference>
<organism evidence="4 5">
    <name type="scientific">Coptis chinensis</name>
    <dbReference type="NCBI Taxonomy" id="261450"/>
    <lineage>
        <taxon>Eukaryota</taxon>
        <taxon>Viridiplantae</taxon>
        <taxon>Streptophyta</taxon>
        <taxon>Embryophyta</taxon>
        <taxon>Tracheophyta</taxon>
        <taxon>Spermatophyta</taxon>
        <taxon>Magnoliopsida</taxon>
        <taxon>Ranunculales</taxon>
        <taxon>Ranunculaceae</taxon>
        <taxon>Coptidoideae</taxon>
        <taxon>Coptis</taxon>
    </lineage>
</organism>
<dbReference type="GO" id="GO:0008270">
    <property type="term" value="F:zinc ion binding"/>
    <property type="evidence" value="ECO:0007669"/>
    <property type="project" value="UniProtKB-KW"/>
</dbReference>
<dbReference type="InterPro" id="IPR036875">
    <property type="entry name" value="Znf_CCHC_sf"/>
</dbReference>
<evidence type="ECO:0000313" key="5">
    <source>
        <dbReference type="Proteomes" id="UP000631114"/>
    </source>
</evidence>